<evidence type="ECO:0000259" key="2">
    <source>
        <dbReference type="Pfam" id="PF00535"/>
    </source>
</evidence>
<feature type="domain" description="Glycosyltransferase 2-like" evidence="2">
    <location>
        <begin position="8"/>
        <end position="115"/>
    </location>
</feature>
<dbReference type="InterPro" id="IPR050834">
    <property type="entry name" value="Glycosyltransf_2"/>
</dbReference>
<dbReference type="RefSeq" id="WP_251495677.1">
    <property type="nucleotide sequence ID" value="NZ_CAJSLV010000077.1"/>
</dbReference>
<keyword evidence="4" id="KW-1185">Reference proteome</keyword>
<feature type="region of interest" description="Disordered" evidence="1">
    <location>
        <begin position="302"/>
        <end position="324"/>
    </location>
</feature>
<organism evidence="3 4">
    <name type="scientific">Actinacidiphila cocklensis</name>
    <dbReference type="NCBI Taxonomy" id="887465"/>
    <lineage>
        <taxon>Bacteria</taxon>
        <taxon>Bacillati</taxon>
        <taxon>Actinomycetota</taxon>
        <taxon>Actinomycetes</taxon>
        <taxon>Kitasatosporales</taxon>
        <taxon>Streptomycetaceae</taxon>
        <taxon>Actinacidiphila</taxon>
    </lineage>
</organism>
<dbReference type="PANTHER" id="PTHR43685">
    <property type="entry name" value="GLYCOSYLTRANSFERASE"/>
    <property type="match status" value="1"/>
</dbReference>
<feature type="compositionally biased region" description="Low complexity" evidence="1">
    <location>
        <begin position="302"/>
        <end position="317"/>
    </location>
</feature>
<dbReference type="PANTHER" id="PTHR43685:SF2">
    <property type="entry name" value="GLYCOSYLTRANSFERASE 2-LIKE DOMAIN-CONTAINING PROTEIN"/>
    <property type="match status" value="1"/>
</dbReference>
<comment type="caution">
    <text evidence="3">The sequence shown here is derived from an EMBL/GenBank/DDBJ whole genome shotgun (WGS) entry which is preliminary data.</text>
</comment>
<dbReference type="Proteomes" id="UP001152519">
    <property type="component" value="Unassembled WGS sequence"/>
</dbReference>
<evidence type="ECO:0000313" key="4">
    <source>
        <dbReference type="Proteomes" id="UP001152519"/>
    </source>
</evidence>
<dbReference type="SUPFAM" id="SSF53448">
    <property type="entry name" value="Nucleotide-diphospho-sugar transferases"/>
    <property type="match status" value="1"/>
</dbReference>
<dbReference type="CDD" id="cd00761">
    <property type="entry name" value="Glyco_tranf_GTA_type"/>
    <property type="match status" value="1"/>
</dbReference>
<dbReference type="EMBL" id="CAJSLV010000077">
    <property type="protein sequence ID" value="CAG6396753.1"/>
    <property type="molecule type" value="Genomic_DNA"/>
</dbReference>
<sequence length="324" mass="35015">MSAPAFDVMIPYYGDVPLLRAAVRSVQAQDGDDWHLTVVDDGREPGVPEWFAALGDPRVSYLRNPRNLGVTGNFNRCVELARAPHVVLMGCDDLMLPGYLRTVRRALRRSPGAAMVQPGVQVVDAAGRPCSSLVDAAKRWVYAPAGIRSAPALLGGEDLAVSLLRGNWLYFPSVCWHTEALRRHPFRADLGVIQDLAVVVDLLLDGGRLATDPEVCFRYRRHAVSASAAQAVTGARFDEARRFFLTTAARLTAHGWPRAARAAHHHWSSRLHALTLLPAAAPAPHPTATLLTHAFTAHRLPRPARAATAGPTPAGAGSRPESRG</sequence>
<dbReference type="Pfam" id="PF00535">
    <property type="entry name" value="Glycos_transf_2"/>
    <property type="match status" value="1"/>
</dbReference>
<protein>
    <submittedName>
        <fullName evidence="3">Glycosyl transferase family 2</fullName>
    </submittedName>
</protein>
<proteinExistence type="predicted"/>
<dbReference type="InterPro" id="IPR029044">
    <property type="entry name" value="Nucleotide-diphossugar_trans"/>
</dbReference>
<dbReference type="AlphaFoldDB" id="A0A9W4DV51"/>
<accession>A0A9W4DV51</accession>
<dbReference type="InterPro" id="IPR001173">
    <property type="entry name" value="Glyco_trans_2-like"/>
</dbReference>
<evidence type="ECO:0000256" key="1">
    <source>
        <dbReference type="SAM" id="MobiDB-lite"/>
    </source>
</evidence>
<reference evidence="3" key="1">
    <citation type="submission" date="2021-05" db="EMBL/GenBank/DDBJ databases">
        <authorList>
            <person name="Arsene-Ploetze F."/>
        </authorList>
    </citation>
    <scope>NUCLEOTIDE SEQUENCE</scope>
    <source>
        <strain evidence="3">DSM 42138</strain>
    </source>
</reference>
<keyword evidence="3" id="KW-0808">Transferase</keyword>
<gene>
    <name evidence="3" type="ORF">SCOCK_460012</name>
</gene>
<evidence type="ECO:0000313" key="3">
    <source>
        <dbReference type="EMBL" id="CAG6396753.1"/>
    </source>
</evidence>
<dbReference type="GO" id="GO:0016740">
    <property type="term" value="F:transferase activity"/>
    <property type="evidence" value="ECO:0007669"/>
    <property type="project" value="UniProtKB-KW"/>
</dbReference>
<name>A0A9W4DV51_9ACTN</name>
<dbReference type="Gene3D" id="3.90.550.10">
    <property type="entry name" value="Spore Coat Polysaccharide Biosynthesis Protein SpsA, Chain A"/>
    <property type="match status" value="1"/>
</dbReference>